<protein>
    <submittedName>
        <fullName evidence="2">Uncharacterized protein</fullName>
    </submittedName>
</protein>
<organism evidence="2 3">
    <name type="scientific">Portunus trituberculatus</name>
    <name type="common">Swimming crab</name>
    <name type="synonym">Neptunus trituberculatus</name>
    <dbReference type="NCBI Taxonomy" id="210409"/>
    <lineage>
        <taxon>Eukaryota</taxon>
        <taxon>Metazoa</taxon>
        <taxon>Ecdysozoa</taxon>
        <taxon>Arthropoda</taxon>
        <taxon>Crustacea</taxon>
        <taxon>Multicrustacea</taxon>
        <taxon>Malacostraca</taxon>
        <taxon>Eumalacostraca</taxon>
        <taxon>Eucarida</taxon>
        <taxon>Decapoda</taxon>
        <taxon>Pleocyemata</taxon>
        <taxon>Brachyura</taxon>
        <taxon>Eubrachyura</taxon>
        <taxon>Portunoidea</taxon>
        <taxon>Portunidae</taxon>
        <taxon>Portuninae</taxon>
        <taxon>Portunus</taxon>
    </lineage>
</organism>
<feature type="region of interest" description="Disordered" evidence="1">
    <location>
        <begin position="1"/>
        <end position="37"/>
    </location>
</feature>
<keyword evidence="3" id="KW-1185">Reference proteome</keyword>
<sequence>MVWGTQEGGRRALPDSSAARRAAPHSATTTASPHSLTPGVFRLTDHFASVTLEKKVFQCVMDV</sequence>
<name>A0A5B7EQI5_PORTR</name>
<proteinExistence type="predicted"/>
<evidence type="ECO:0000256" key="1">
    <source>
        <dbReference type="SAM" id="MobiDB-lite"/>
    </source>
</evidence>
<comment type="caution">
    <text evidence="2">The sequence shown here is derived from an EMBL/GenBank/DDBJ whole genome shotgun (WGS) entry which is preliminary data.</text>
</comment>
<evidence type="ECO:0000313" key="2">
    <source>
        <dbReference type="EMBL" id="MPC34634.1"/>
    </source>
</evidence>
<dbReference type="EMBL" id="VSRR010003096">
    <property type="protein sequence ID" value="MPC34634.1"/>
    <property type="molecule type" value="Genomic_DNA"/>
</dbReference>
<evidence type="ECO:0000313" key="3">
    <source>
        <dbReference type="Proteomes" id="UP000324222"/>
    </source>
</evidence>
<feature type="compositionally biased region" description="Low complexity" evidence="1">
    <location>
        <begin position="14"/>
        <end position="37"/>
    </location>
</feature>
<gene>
    <name evidence="2" type="ORF">E2C01_028030</name>
</gene>
<reference evidence="2 3" key="1">
    <citation type="submission" date="2019-05" db="EMBL/GenBank/DDBJ databases">
        <title>Another draft genome of Portunus trituberculatus and its Hox gene families provides insights of decapod evolution.</title>
        <authorList>
            <person name="Jeong J.-H."/>
            <person name="Song I."/>
            <person name="Kim S."/>
            <person name="Choi T."/>
            <person name="Kim D."/>
            <person name="Ryu S."/>
            <person name="Kim W."/>
        </authorList>
    </citation>
    <scope>NUCLEOTIDE SEQUENCE [LARGE SCALE GENOMIC DNA]</scope>
    <source>
        <tissue evidence="2">Muscle</tissue>
    </source>
</reference>
<dbReference type="AlphaFoldDB" id="A0A5B7EQI5"/>
<accession>A0A5B7EQI5</accession>
<dbReference type="Proteomes" id="UP000324222">
    <property type="component" value="Unassembled WGS sequence"/>
</dbReference>